<sequence>MSTASSSSAGVSSSTATTTTEAETLRRNRIMSSKLYFDVPLSKIPLIYSPSYDIAFLGIEKLHPFDSSKWGRICRFLIVDGALGKSHIVEPLEATKDDLLVVHSETYLNSLKSSLTVSIIVEVPPVALLPNCLVQQKVLHPFRKQVGGSILAAKLAKERGWAINVGGGFHHCSGDKGGGFCVYADISLCIHYAFIRLNISRVMIIDLDAHQGNGHEKDFSNDSRVYILDMYNPDIYPFDYEARRYINQKVEVVSGTATNEYLTKLDEALKVAGHVFDPELVVYNAGTDVLDGDPLGRLKISPDGIISRDEKVFRFARERNIPLVMLTSASLPSTSLASVVSVSDHEFDGPNATESSNASRSRSREDSFAGMIDRALEKEFTENDQTEANDAGGFNNSVTEQQAVLETVARVKPKKNDTKEEKSFQLHHVFNLDNDHRAEDTPTLIDRKDNVFIISNFKSKYPVLQLDLRLISDLVVVIVSATCGGIAFACIGQPVITGYLLAGSVVGPGGFSFVSEMVQVETVAQFGVIFLLFALGLEFSTTKLRVVRTVAVLGGLLQILLFMCLCGIMASLCGGKPSEGVFVGAFLSMSSTAVDCAVGLLFALLPVLGGTSGILEGVISMTKS</sequence>
<dbReference type="SUPFAM" id="SSF52768">
    <property type="entry name" value="Arginase/deacetylase"/>
    <property type="match status" value="1"/>
</dbReference>
<evidence type="ECO:0000256" key="9">
    <source>
        <dbReference type="ARBA" id="ARBA00022729"/>
    </source>
</evidence>
<dbReference type="PANTHER" id="PTHR16254:SF14">
    <property type="entry name" value="TRANSMEMBRANE AND COILED-COIL DOMAIN-CONTAINING PROTEIN 3"/>
    <property type="match status" value="1"/>
</dbReference>
<evidence type="ECO:0000256" key="14">
    <source>
        <dbReference type="ARBA" id="ARBA00023065"/>
    </source>
</evidence>
<keyword evidence="12 21" id="KW-1133">Transmembrane helix</keyword>
<keyword evidence="5" id="KW-0813">Transport</keyword>
<reference evidence="24 25" key="1">
    <citation type="submission" date="2019-07" db="EMBL/GenBank/DDBJ databases">
        <title>De Novo Assembly of kiwifruit Actinidia rufa.</title>
        <authorList>
            <person name="Sugita-Konishi S."/>
            <person name="Sato K."/>
            <person name="Mori E."/>
            <person name="Abe Y."/>
            <person name="Kisaki G."/>
            <person name="Hamano K."/>
            <person name="Suezawa K."/>
            <person name="Otani M."/>
            <person name="Fukuda T."/>
            <person name="Manabe T."/>
            <person name="Gomi K."/>
            <person name="Tabuchi M."/>
            <person name="Akimitsu K."/>
            <person name="Kataoka I."/>
        </authorList>
    </citation>
    <scope>NUCLEOTIDE SEQUENCE [LARGE SCALE GENOMIC DNA]</scope>
    <source>
        <strain evidence="25">cv. Fuchu</strain>
    </source>
</reference>
<dbReference type="PRINTS" id="PR01270">
    <property type="entry name" value="HDASUPER"/>
</dbReference>
<keyword evidence="16" id="KW-0804">Transcription</keyword>
<dbReference type="InterPro" id="IPR023696">
    <property type="entry name" value="Ureohydrolase_dom_sf"/>
</dbReference>
<dbReference type="Pfam" id="PF00999">
    <property type="entry name" value="Na_H_Exchanger"/>
    <property type="match status" value="1"/>
</dbReference>
<dbReference type="CDD" id="cd09993">
    <property type="entry name" value="HDAC_classIV"/>
    <property type="match status" value="1"/>
</dbReference>
<evidence type="ECO:0000256" key="5">
    <source>
        <dbReference type="ARBA" id="ARBA00022448"/>
    </source>
</evidence>
<evidence type="ECO:0000256" key="12">
    <source>
        <dbReference type="ARBA" id="ARBA00022989"/>
    </source>
</evidence>
<dbReference type="InterPro" id="IPR023801">
    <property type="entry name" value="His_deacetylse_dom"/>
</dbReference>
<keyword evidence="10" id="KW-0378">Hydrolase</keyword>
<evidence type="ECO:0000256" key="7">
    <source>
        <dbReference type="ARBA" id="ARBA00022491"/>
    </source>
</evidence>
<organism evidence="24 25">
    <name type="scientific">Actinidia rufa</name>
    <dbReference type="NCBI Taxonomy" id="165716"/>
    <lineage>
        <taxon>Eukaryota</taxon>
        <taxon>Viridiplantae</taxon>
        <taxon>Streptophyta</taxon>
        <taxon>Embryophyta</taxon>
        <taxon>Tracheophyta</taxon>
        <taxon>Spermatophyta</taxon>
        <taxon>Magnoliopsida</taxon>
        <taxon>eudicotyledons</taxon>
        <taxon>Gunneridae</taxon>
        <taxon>Pentapetalae</taxon>
        <taxon>asterids</taxon>
        <taxon>Ericales</taxon>
        <taxon>Actinidiaceae</taxon>
        <taxon>Actinidia</taxon>
    </lineage>
</organism>
<dbReference type="Gene3D" id="1.20.1530.20">
    <property type="match status" value="1"/>
</dbReference>
<feature type="domain" description="Cation/H+ exchanger transmembrane" evidence="23">
    <location>
        <begin position="478"/>
        <end position="594"/>
    </location>
</feature>
<dbReference type="InterPro" id="IPR038770">
    <property type="entry name" value="Na+/solute_symporter_sf"/>
</dbReference>
<dbReference type="Pfam" id="PF00850">
    <property type="entry name" value="Hist_deacetyl"/>
    <property type="match status" value="1"/>
</dbReference>
<evidence type="ECO:0000256" key="10">
    <source>
        <dbReference type="ARBA" id="ARBA00022801"/>
    </source>
</evidence>
<evidence type="ECO:0000256" key="6">
    <source>
        <dbReference type="ARBA" id="ARBA00022449"/>
    </source>
</evidence>
<protein>
    <recommendedName>
        <fullName evidence="4">histone deacetylase</fullName>
        <ecNumber evidence="4">3.5.1.98</ecNumber>
    </recommendedName>
</protein>
<dbReference type="InterPro" id="IPR006153">
    <property type="entry name" value="Cation/H_exchanger_TM"/>
</dbReference>
<keyword evidence="17" id="KW-0539">Nucleus</keyword>
<evidence type="ECO:0000256" key="17">
    <source>
        <dbReference type="ARBA" id="ARBA00023242"/>
    </source>
</evidence>
<feature type="region of interest" description="Disordered" evidence="20">
    <location>
        <begin position="1"/>
        <end position="20"/>
    </location>
</feature>
<evidence type="ECO:0000256" key="13">
    <source>
        <dbReference type="ARBA" id="ARBA00023015"/>
    </source>
</evidence>
<keyword evidence="7" id="KW-0678">Repressor</keyword>
<dbReference type="EC" id="3.5.1.98" evidence="4"/>
<comment type="cofactor">
    <cofactor evidence="1">
        <name>Zn(2+)</name>
        <dbReference type="ChEBI" id="CHEBI:29105"/>
    </cofactor>
</comment>
<evidence type="ECO:0000256" key="18">
    <source>
        <dbReference type="ARBA" id="ARBA00048287"/>
    </source>
</evidence>
<evidence type="ECO:0000256" key="20">
    <source>
        <dbReference type="SAM" id="MobiDB-lite"/>
    </source>
</evidence>
<evidence type="ECO:0000256" key="19">
    <source>
        <dbReference type="ARBA" id="ARBA00059784"/>
    </source>
</evidence>
<dbReference type="InterPro" id="IPR044150">
    <property type="entry name" value="HDAC_classIV"/>
</dbReference>
<evidence type="ECO:0000256" key="21">
    <source>
        <dbReference type="SAM" id="Phobius"/>
    </source>
</evidence>
<feature type="region of interest" description="Disordered" evidence="20">
    <location>
        <begin position="346"/>
        <end position="367"/>
    </location>
</feature>
<evidence type="ECO:0000256" key="8">
    <source>
        <dbReference type="ARBA" id="ARBA00022692"/>
    </source>
</evidence>
<dbReference type="InterPro" id="IPR000286">
    <property type="entry name" value="HDACs"/>
</dbReference>
<name>A0A7J0GCQ9_9ERIC</name>
<evidence type="ECO:0000313" key="24">
    <source>
        <dbReference type="EMBL" id="GFZ08541.1"/>
    </source>
</evidence>
<dbReference type="OrthoDB" id="437693at2759"/>
<keyword evidence="9" id="KW-0732">Signal</keyword>
<accession>A0A7J0GCQ9</accession>
<proteinExistence type="predicted"/>
<evidence type="ECO:0000259" key="23">
    <source>
        <dbReference type="Pfam" id="PF00999"/>
    </source>
</evidence>
<keyword evidence="11" id="KW-0156">Chromatin regulator</keyword>
<evidence type="ECO:0000256" key="2">
    <source>
        <dbReference type="ARBA" id="ARBA00004123"/>
    </source>
</evidence>
<evidence type="ECO:0000256" key="11">
    <source>
        <dbReference type="ARBA" id="ARBA00022853"/>
    </source>
</evidence>
<keyword evidence="15 21" id="KW-0472">Membrane</keyword>
<dbReference type="PANTHER" id="PTHR16254">
    <property type="entry name" value="POTASSIUM/PROTON ANTIPORTER-RELATED"/>
    <property type="match status" value="1"/>
</dbReference>
<comment type="function">
    <text evidence="19">Responsible for the deacetylation of lysine residues on the N-terminal part of the core histones (H2A, H2B, H3 and H4). Histone deacetylation gives a tag for epigenetic repression and plays an important role in transcriptional regulation, cell cycle progression and developmental events. Histone deacetylases act via the formation of large multiprotein complexes.</text>
</comment>
<dbReference type="EMBL" id="BJWL01000020">
    <property type="protein sequence ID" value="GFZ08541.1"/>
    <property type="molecule type" value="Genomic_DNA"/>
</dbReference>
<evidence type="ECO:0000256" key="4">
    <source>
        <dbReference type="ARBA" id="ARBA00012111"/>
    </source>
</evidence>
<evidence type="ECO:0000313" key="25">
    <source>
        <dbReference type="Proteomes" id="UP000585474"/>
    </source>
</evidence>
<keyword evidence="25" id="KW-1185">Reference proteome</keyword>
<feature type="transmembrane region" description="Helical" evidence="21">
    <location>
        <begin position="522"/>
        <end position="539"/>
    </location>
</feature>
<dbReference type="AlphaFoldDB" id="A0A7J0GCQ9"/>
<evidence type="ECO:0000256" key="16">
    <source>
        <dbReference type="ARBA" id="ARBA00023163"/>
    </source>
</evidence>
<feature type="domain" description="Histone deacetylase" evidence="22">
    <location>
        <begin position="63"/>
        <end position="326"/>
    </location>
</feature>
<dbReference type="Gene3D" id="3.40.800.20">
    <property type="entry name" value="Histone deacetylase domain"/>
    <property type="match status" value="1"/>
</dbReference>
<evidence type="ECO:0000256" key="1">
    <source>
        <dbReference type="ARBA" id="ARBA00001947"/>
    </source>
</evidence>
<dbReference type="GO" id="GO:0141221">
    <property type="term" value="F:histone deacetylase activity, hydrolytic mechanism"/>
    <property type="evidence" value="ECO:0007669"/>
    <property type="project" value="UniProtKB-EC"/>
</dbReference>
<dbReference type="Proteomes" id="UP000585474">
    <property type="component" value="Unassembled WGS sequence"/>
</dbReference>
<evidence type="ECO:0000256" key="3">
    <source>
        <dbReference type="ARBA" id="ARBA00004141"/>
    </source>
</evidence>
<dbReference type="GO" id="GO:0005654">
    <property type="term" value="C:nucleoplasm"/>
    <property type="evidence" value="ECO:0007669"/>
    <property type="project" value="UniProtKB-ARBA"/>
</dbReference>
<dbReference type="GO" id="GO:0015386">
    <property type="term" value="F:potassium:proton antiporter activity"/>
    <property type="evidence" value="ECO:0007669"/>
    <property type="project" value="InterPro"/>
</dbReference>
<dbReference type="FunFam" id="3.40.800.20:FF:000009">
    <property type="entry name" value="Histone deacetylase 11"/>
    <property type="match status" value="1"/>
</dbReference>
<dbReference type="InterPro" id="IPR037138">
    <property type="entry name" value="His_deacetylse_dom_sf"/>
</dbReference>
<gene>
    <name evidence="24" type="ORF">Acr_20g0003490</name>
</gene>
<dbReference type="GO" id="GO:1902494">
    <property type="term" value="C:catalytic complex"/>
    <property type="evidence" value="ECO:0007669"/>
    <property type="project" value="UniProtKB-ARBA"/>
</dbReference>
<keyword evidence="6" id="KW-0050">Antiport</keyword>
<keyword evidence="8 21" id="KW-0812">Transmembrane</keyword>
<feature type="transmembrane region" description="Helical" evidence="21">
    <location>
        <begin position="474"/>
        <end position="502"/>
    </location>
</feature>
<keyword evidence="13" id="KW-0805">Transcription regulation</keyword>
<feature type="transmembrane region" description="Helical" evidence="21">
    <location>
        <begin position="551"/>
        <end position="572"/>
    </location>
</feature>
<comment type="catalytic activity">
    <reaction evidence="18">
        <text>N(6)-acetyl-L-lysyl-[histone] + H2O = L-lysyl-[histone] + acetate</text>
        <dbReference type="Rhea" id="RHEA:58196"/>
        <dbReference type="Rhea" id="RHEA-COMP:9845"/>
        <dbReference type="Rhea" id="RHEA-COMP:11338"/>
        <dbReference type="ChEBI" id="CHEBI:15377"/>
        <dbReference type="ChEBI" id="CHEBI:29969"/>
        <dbReference type="ChEBI" id="CHEBI:30089"/>
        <dbReference type="ChEBI" id="CHEBI:61930"/>
        <dbReference type="EC" id="3.5.1.98"/>
    </reaction>
</comment>
<feature type="transmembrane region" description="Helical" evidence="21">
    <location>
        <begin position="592"/>
        <end position="615"/>
    </location>
</feature>
<keyword evidence="14" id="KW-0406">Ion transport</keyword>
<comment type="caution">
    <text evidence="24">The sequence shown here is derived from an EMBL/GenBank/DDBJ whole genome shotgun (WGS) entry which is preliminary data.</text>
</comment>
<comment type="subcellular location">
    <subcellularLocation>
        <location evidence="3">Membrane</location>
        <topology evidence="3">Multi-pass membrane protein</topology>
    </subcellularLocation>
    <subcellularLocation>
        <location evidence="2">Nucleus</location>
    </subcellularLocation>
</comment>
<evidence type="ECO:0000256" key="15">
    <source>
        <dbReference type="ARBA" id="ARBA00023136"/>
    </source>
</evidence>
<dbReference type="InterPro" id="IPR045158">
    <property type="entry name" value="KEA4/5/6-like"/>
</dbReference>
<dbReference type="GO" id="GO:0016020">
    <property type="term" value="C:membrane"/>
    <property type="evidence" value="ECO:0007669"/>
    <property type="project" value="UniProtKB-SubCell"/>
</dbReference>
<evidence type="ECO:0000259" key="22">
    <source>
        <dbReference type="Pfam" id="PF00850"/>
    </source>
</evidence>